<keyword evidence="9" id="KW-0378">Hydrolase</keyword>
<organism evidence="19 20">
    <name type="scientific">Heterodera trifolii</name>
    <dbReference type="NCBI Taxonomy" id="157864"/>
    <lineage>
        <taxon>Eukaryota</taxon>
        <taxon>Metazoa</taxon>
        <taxon>Ecdysozoa</taxon>
        <taxon>Nematoda</taxon>
        <taxon>Chromadorea</taxon>
        <taxon>Rhabditida</taxon>
        <taxon>Tylenchina</taxon>
        <taxon>Tylenchomorpha</taxon>
        <taxon>Tylenchoidea</taxon>
        <taxon>Heteroderidae</taxon>
        <taxon>Heteroderinae</taxon>
        <taxon>Heterodera</taxon>
    </lineage>
</organism>
<evidence type="ECO:0000256" key="7">
    <source>
        <dbReference type="ARBA" id="ARBA00022737"/>
    </source>
</evidence>
<dbReference type="InterPro" id="IPR051093">
    <property type="entry name" value="Neuroligin/BSAL"/>
</dbReference>
<name>A0ABD2LVH2_9BILA</name>
<keyword evidence="7" id="KW-0677">Repeat</keyword>
<evidence type="ECO:0000256" key="5">
    <source>
        <dbReference type="ARBA" id="ARBA00022491"/>
    </source>
</evidence>
<sequence length="1062" mass="117672">MVMSSEIPQQMFAIVPLTDCPHIAQVASVPPGDVDVKAKCNKCANIGENWVCLTCYEVNCSRFVDGHAVDHSEKNDHPIALSFSDLSVWCYSCNAYLDNEAFAAVIGAGRKSKFGQNQLMDFFSFLFFIAQLIFTDCQFPEPTRSVDLWDSFGTSTPNSFGSDESRGNVLVRLSVGEVVGLRVTIPNLPWTPWQDPNEQIPADRTHSEPNPLPGNNNVSVFAFLGMPYAEPPIGERRFRAPQQLIHLPGPSPFLATTLPSACAQDVEAHPSLFVNDPFPYSVSEDCLHLNIFTPSVKSFSSSVSNSLPVLVFFHGGNFQTGTANDWPGHVLASRGIVVVAANYRLGSFGFMSLGDELTGNYGIKDQRMALLWVQQHIASFGGDPRAVTIVGHDAGAVSAGIHMLSPFSKNLFRGVVAMSGAEVSYHSTIGKPALAFNNTMKLGRFLGCVHPVASEVWSCILTRSTDDIVQAVSSTAVPSIPVEFNRYLFLPSVDGHELTAHPLWLLNNVRNGIANVFSVPFLVGMNAHDGTEAILEDRTLGEFTDFLQITRQYMRSFIIEYAFKHNYTMNREAIIDAIESFYTYWPDASDVWQIRRWFIDLITDAYYTQPITQSAHLHSDTGSRTFLYVNNYNFSKQRENTVSPNGEVPNFPAWAGSCHDCDLFLLFGFPFMPPELLPKAIRSVSWTDTDRNASQLFSSFVRQFAKYSDPNLPNDGTWLAHQPRAHWYINFNYSRGQSLTVPGTLSRDFRFEQVAFWENYIPALVNYMTTTFSPEEGSVRNEMVLFKGLFGVSLLVLIALLVLTLSLGYNVCTRPLRERCGRYSEWEEVQGGERGANVEMARKREGAERTPAAGVSRIGISLPPAGAAVGTGRIPVVDESKQGREERKSRAVPSRPTKGQARSSPQLPSAGVSRIGLSLPPAGASAAENSEEQLPPVRSSSKGKQQSLHNSLKHQSNFVTPPPSHSRPPLALIGSVNSIRPIRANGEKRGHPLLRHSERTGPSRIWPNPARVKDWRQTGAVSRGQLQLPNRSTSDYLVYERPIGLRATNEHEFEKLTANWCR</sequence>
<dbReference type="FunFam" id="3.30.40.10:FF:000342">
    <property type="entry name" value="Histone deacetylase 6"/>
    <property type="match status" value="1"/>
</dbReference>
<comment type="cofactor">
    <cofactor evidence="1">
        <name>Zn(2+)</name>
        <dbReference type="ChEBI" id="CHEBI:29105"/>
    </cofactor>
</comment>
<evidence type="ECO:0000313" key="20">
    <source>
        <dbReference type="Proteomes" id="UP001620626"/>
    </source>
</evidence>
<keyword evidence="8 15" id="KW-0863">Zinc-finger</keyword>
<gene>
    <name evidence="19" type="ORF">niasHT_003866</name>
</gene>
<evidence type="ECO:0000259" key="18">
    <source>
        <dbReference type="PROSITE" id="PS50271"/>
    </source>
</evidence>
<comment type="caution">
    <text evidence="19">The sequence shown here is derived from an EMBL/GenBank/DDBJ whole genome shotgun (WGS) entry which is preliminary data.</text>
</comment>
<dbReference type="Pfam" id="PF02148">
    <property type="entry name" value="zf-UBP"/>
    <property type="match status" value="1"/>
</dbReference>
<feature type="compositionally biased region" description="Polar residues" evidence="16">
    <location>
        <begin position="938"/>
        <end position="959"/>
    </location>
</feature>
<dbReference type="InterPro" id="IPR002018">
    <property type="entry name" value="CarbesteraseB"/>
</dbReference>
<proteinExistence type="inferred from homology"/>
<dbReference type="AlphaFoldDB" id="A0ABD2LVH2"/>
<evidence type="ECO:0000256" key="1">
    <source>
        <dbReference type="ARBA" id="ARBA00001947"/>
    </source>
</evidence>
<dbReference type="EMBL" id="JBICBT010000258">
    <property type="protein sequence ID" value="KAL3119083.1"/>
    <property type="molecule type" value="Genomic_DNA"/>
</dbReference>
<protein>
    <recommendedName>
        <fullName evidence="18">UBP-type domain-containing protein</fullName>
    </recommendedName>
</protein>
<keyword evidence="11" id="KW-0156">Chromatin regulator</keyword>
<evidence type="ECO:0000256" key="9">
    <source>
        <dbReference type="ARBA" id="ARBA00022801"/>
    </source>
</evidence>
<accession>A0ABD2LVH2</accession>
<feature type="domain" description="UBP-type" evidence="18">
    <location>
        <begin position="18"/>
        <end position="118"/>
    </location>
</feature>
<dbReference type="SUPFAM" id="SSF53474">
    <property type="entry name" value="alpha/beta-Hydrolases"/>
    <property type="match status" value="1"/>
</dbReference>
<keyword evidence="14" id="KW-0539">Nucleus</keyword>
<keyword evidence="6" id="KW-0479">Metal-binding</keyword>
<feature type="region of interest" description="Disordered" evidence="16">
    <location>
        <begin position="866"/>
        <end position="969"/>
    </location>
</feature>
<dbReference type="SUPFAM" id="SSF57850">
    <property type="entry name" value="RING/U-box"/>
    <property type="match status" value="1"/>
</dbReference>
<dbReference type="InterPro" id="IPR029058">
    <property type="entry name" value="AB_hydrolase_fold"/>
</dbReference>
<dbReference type="GO" id="GO:0016787">
    <property type="term" value="F:hydrolase activity"/>
    <property type="evidence" value="ECO:0007669"/>
    <property type="project" value="UniProtKB-KW"/>
</dbReference>
<dbReference type="SMART" id="SM00290">
    <property type="entry name" value="ZnF_UBP"/>
    <property type="match status" value="1"/>
</dbReference>
<dbReference type="PROSITE" id="PS50271">
    <property type="entry name" value="ZF_UBP"/>
    <property type="match status" value="1"/>
</dbReference>
<dbReference type="Gene3D" id="3.30.40.10">
    <property type="entry name" value="Zinc/RING finger domain, C3HC4 (zinc finger)"/>
    <property type="match status" value="1"/>
</dbReference>
<dbReference type="GO" id="GO:0008270">
    <property type="term" value="F:zinc ion binding"/>
    <property type="evidence" value="ECO:0007669"/>
    <property type="project" value="UniProtKB-KW"/>
</dbReference>
<keyword evidence="17" id="KW-0472">Membrane</keyword>
<dbReference type="PANTHER" id="PTHR43903">
    <property type="entry name" value="NEUROLIGIN"/>
    <property type="match status" value="1"/>
</dbReference>
<keyword evidence="10" id="KW-0862">Zinc</keyword>
<evidence type="ECO:0000256" key="17">
    <source>
        <dbReference type="SAM" id="Phobius"/>
    </source>
</evidence>
<evidence type="ECO:0000256" key="8">
    <source>
        <dbReference type="ARBA" id="ARBA00022771"/>
    </source>
</evidence>
<evidence type="ECO:0000256" key="6">
    <source>
        <dbReference type="ARBA" id="ARBA00022723"/>
    </source>
</evidence>
<keyword evidence="12" id="KW-0805">Transcription regulation</keyword>
<comment type="similarity">
    <text evidence="4">Belongs to the histone deacetylase family. HD type 2 subfamily.</text>
</comment>
<evidence type="ECO:0000256" key="3">
    <source>
        <dbReference type="ARBA" id="ARBA00005964"/>
    </source>
</evidence>
<keyword evidence="17" id="KW-0812">Transmembrane</keyword>
<evidence type="ECO:0000313" key="19">
    <source>
        <dbReference type="EMBL" id="KAL3119083.1"/>
    </source>
</evidence>
<keyword evidence="17" id="KW-1133">Transmembrane helix</keyword>
<dbReference type="GO" id="GO:0005634">
    <property type="term" value="C:nucleus"/>
    <property type="evidence" value="ECO:0007669"/>
    <property type="project" value="UniProtKB-SubCell"/>
</dbReference>
<evidence type="ECO:0000256" key="2">
    <source>
        <dbReference type="ARBA" id="ARBA00004123"/>
    </source>
</evidence>
<evidence type="ECO:0000256" key="11">
    <source>
        <dbReference type="ARBA" id="ARBA00022853"/>
    </source>
</evidence>
<feature type="transmembrane region" description="Helical" evidence="17">
    <location>
        <begin position="788"/>
        <end position="812"/>
    </location>
</feature>
<evidence type="ECO:0000256" key="10">
    <source>
        <dbReference type="ARBA" id="ARBA00022833"/>
    </source>
</evidence>
<dbReference type="InterPro" id="IPR001607">
    <property type="entry name" value="Znf_UBP"/>
</dbReference>
<dbReference type="GO" id="GO:0006325">
    <property type="term" value="P:chromatin organization"/>
    <property type="evidence" value="ECO:0007669"/>
    <property type="project" value="UniProtKB-KW"/>
</dbReference>
<dbReference type="Proteomes" id="UP001620626">
    <property type="component" value="Unassembled WGS sequence"/>
</dbReference>
<dbReference type="InterPro" id="IPR013083">
    <property type="entry name" value="Znf_RING/FYVE/PHD"/>
</dbReference>
<keyword evidence="5" id="KW-0678">Repressor</keyword>
<dbReference type="Pfam" id="PF00135">
    <property type="entry name" value="COesterase"/>
    <property type="match status" value="1"/>
</dbReference>
<keyword evidence="20" id="KW-1185">Reference proteome</keyword>
<evidence type="ECO:0000256" key="15">
    <source>
        <dbReference type="PROSITE-ProRule" id="PRU00502"/>
    </source>
</evidence>
<evidence type="ECO:0000256" key="13">
    <source>
        <dbReference type="ARBA" id="ARBA00023163"/>
    </source>
</evidence>
<evidence type="ECO:0000256" key="12">
    <source>
        <dbReference type="ARBA" id="ARBA00023015"/>
    </source>
</evidence>
<evidence type="ECO:0000256" key="4">
    <source>
        <dbReference type="ARBA" id="ARBA00007738"/>
    </source>
</evidence>
<keyword evidence="13" id="KW-0804">Transcription</keyword>
<comment type="similarity">
    <text evidence="3">Belongs to the type-B carboxylesterase/lipase family.</text>
</comment>
<evidence type="ECO:0000256" key="16">
    <source>
        <dbReference type="SAM" id="MobiDB-lite"/>
    </source>
</evidence>
<dbReference type="Gene3D" id="3.40.50.1820">
    <property type="entry name" value="alpha/beta hydrolase"/>
    <property type="match status" value="1"/>
</dbReference>
<reference evidence="19 20" key="1">
    <citation type="submission" date="2024-10" db="EMBL/GenBank/DDBJ databases">
        <authorList>
            <person name="Kim D."/>
        </authorList>
    </citation>
    <scope>NUCLEOTIDE SEQUENCE [LARGE SCALE GENOMIC DNA]</scope>
    <source>
        <strain evidence="19">BH-2024</strain>
    </source>
</reference>
<evidence type="ECO:0000256" key="14">
    <source>
        <dbReference type="ARBA" id="ARBA00023242"/>
    </source>
</evidence>
<comment type="subcellular location">
    <subcellularLocation>
        <location evidence="2">Nucleus</location>
    </subcellularLocation>
</comment>
<feature type="compositionally biased region" description="Basic and acidic residues" evidence="16">
    <location>
        <begin position="876"/>
        <end position="889"/>
    </location>
</feature>